<feature type="transmembrane region" description="Helical" evidence="1">
    <location>
        <begin position="131"/>
        <end position="150"/>
    </location>
</feature>
<keyword evidence="2" id="KW-0732">Signal</keyword>
<dbReference type="Gene3D" id="2.30.30.40">
    <property type="entry name" value="SH3 Domains"/>
    <property type="match status" value="1"/>
</dbReference>
<comment type="caution">
    <text evidence="3">The sequence shown here is derived from an EMBL/GenBank/DDBJ whole genome shotgun (WGS) entry which is preliminary data.</text>
</comment>
<dbReference type="InterPro" id="IPR011990">
    <property type="entry name" value="TPR-like_helical_dom_sf"/>
</dbReference>
<dbReference type="SUPFAM" id="SSF48452">
    <property type="entry name" value="TPR-like"/>
    <property type="match status" value="1"/>
</dbReference>
<name>A0ABS9K9V4_9BACT</name>
<dbReference type="Gene3D" id="1.25.40.10">
    <property type="entry name" value="Tetratricopeptide repeat domain"/>
    <property type="match status" value="1"/>
</dbReference>
<evidence type="ECO:0000256" key="1">
    <source>
        <dbReference type="SAM" id="Phobius"/>
    </source>
</evidence>
<feature type="signal peptide" evidence="2">
    <location>
        <begin position="1"/>
        <end position="22"/>
    </location>
</feature>
<keyword evidence="4" id="KW-1185">Reference proteome</keyword>
<evidence type="ECO:0000256" key="2">
    <source>
        <dbReference type="SAM" id="SignalP"/>
    </source>
</evidence>
<reference evidence="3" key="2">
    <citation type="submission" date="2024-05" db="EMBL/GenBank/DDBJ databases">
        <title>Rhodohalobacter halophilus gen. nov., sp. nov., a moderately halophilic member of the family Balneolaceae.</title>
        <authorList>
            <person name="Xia J."/>
        </authorList>
    </citation>
    <scope>NUCLEOTIDE SEQUENCE</scope>
    <source>
        <strain evidence="3">WB101</strain>
    </source>
</reference>
<organism evidence="3 4">
    <name type="scientific">Rhodohalobacter sulfatireducens</name>
    <dbReference type="NCBI Taxonomy" id="2911366"/>
    <lineage>
        <taxon>Bacteria</taxon>
        <taxon>Pseudomonadati</taxon>
        <taxon>Balneolota</taxon>
        <taxon>Balneolia</taxon>
        <taxon>Balneolales</taxon>
        <taxon>Balneolaceae</taxon>
        <taxon>Rhodohalobacter</taxon>
    </lineage>
</organism>
<feature type="chain" id="PRO_5045365864" evidence="2">
    <location>
        <begin position="23"/>
        <end position="254"/>
    </location>
</feature>
<accession>A0ABS9K9V4</accession>
<dbReference type="RefSeq" id="WP_237852472.1">
    <property type="nucleotide sequence ID" value="NZ_JAKLWS010000003.1"/>
</dbReference>
<keyword evidence="1" id="KW-1133">Transmembrane helix</keyword>
<dbReference type="Proteomes" id="UP001165366">
    <property type="component" value="Unassembled WGS sequence"/>
</dbReference>
<protein>
    <submittedName>
        <fullName evidence="3">SH3 domain-containing protein</fullName>
    </submittedName>
</protein>
<keyword evidence="1" id="KW-0472">Membrane</keyword>
<proteinExistence type="predicted"/>
<feature type="transmembrane region" description="Helical" evidence="1">
    <location>
        <begin position="162"/>
        <end position="183"/>
    </location>
</feature>
<gene>
    <name evidence="3" type="ORF">L6773_03560</name>
</gene>
<evidence type="ECO:0000313" key="4">
    <source>
        <dbReference type="Proteomes" id="UP001165366"/>
    </source>
</evidence>
<reference evidence="3" key="1">
    <citation type="submission" date="2022-01" db="EMBL/GenBank/DDBJ databases">
        <authorList>
            <person name="Wang Y."/>
        </authorList>
    </citation>
    <scope>NUCLEOTIDE SEQUENCE</scope>
    <source>
        <strain evidence="3">WB101</strain>
    </source>
</reference>
<sequence>MKRYIFLIAVFCLLVPGSMAFAQQPLFDEANSLLSEGNYQQAVNMYQSIADDGYESGALWQNLGVAYTRLDSLGKAKYYFLKAEKFSETEQQAETALQFINNQFPRQSAVLPALPWIRFINFLSENIGLKAIAFAALFFLYLGIASKIGAWFRFDFKKTLNYVSYGSIIFSVVLLICSIVIQYQQNRYSTGVMIDREAPVYQRPEDNSTVISTAYEGYKMQVDKTESENQQSWKYIRLENGMYGWIRDGHIMTF</sequence>
<evidence type="ECO:0000313" key="3">
    <source>
        <dbReference type="EMBL" id="MCG2587629.1"/>
    </source>
</evidence>
<dbReference type="EMBL" id="JAKLWS010000003">
    <property type="protein sequence ID" value="MCG2587629.1"/>
    <property type="molecule type" value="Genomic_DNA"/>
</dbReference>
<keyword evidence="1" id="KW-0812">Transmembrane</keyword>